<evidence type="ECO:0000313" key="1">
    <source>
        <dbReference type="EMBL" id="EJK64126.1"/>
    </source>
</evidence>
<evidence type="ECO:0000313" key="2">
    <source>
        <dbReference type="Proteomes" id="UP000266841"/>
    </source>
</evidence>
<dbReference type="Proteomes" id="UP000266841">
    <property type="component" value="Unassembled WGS sequence"/>
</dbReference>
<proteinExistence type="predicted"/>
<dbReference type="AlphaFoldDB" id="K0ST10"/>
<protein>
    <submittedName>
        <fullName evidence="1">Uncharacterized protein</fullName>
    </submittedName>
</protein>
<gene>
    <name evidence="1" type="ORF">THAOC_15170</name>
</gene>
<sequence length="111" mass="12202">MSLADNFSELSGQLLELVEYGFERLGMGPPPPALSFSLEGDSRERASHECAALPFSIFRLQSNDVVAFATANDSLESMYQSRVLSGLISSVIILANLPHMTKRLFAKLRPK</sequence>
<accession>K0ST10</accession>
<organism evidence="1 2">
    <name type="scientific">Thalassiosira oceanica</name>
    <name type="common">Marine diatom</name>
    <dbReference type="NCBI Taxonomy" id="159749"/>
    <lineage>
        <taxon>Eukaryota</taxon>
        <taxon>Sar</taxon>
        <taxon>Stramenopiles</taxon>
        <taxon>Ochrophyta</taxon>
        <taxon>Bacillariophyta</taxon>
        <taxon>Coscinodiscophyceae</taxon>
        <taxon>Thalassiosirophycidae</taxon>
        <taxon>Thalassiosirales</taxon>
        <taxon>Thalassiosiraceae</taxon>
        <taxon>Thalassiosira</taxon>
    </lineage>
</organism>
<comment type="caution">
    <text evidence="1">The sequence shown here is derived from an EMBL/GenBank/DDBJ whole genome shotgun (WGS) entry which is preliminary data.</text>
</comment>
<dbReference type="EMBL" id="AGNL01017611">
    <property type="protein sequence ID" value="EJK64126.1"/>
    <property type="molecule type" value="Genomic_DNA"/>
</dbReference>
<name>K0ST10_THAOC</name>
<reference evidence="1 2" key="1">
    <citation type="journal article" date="2012" name="Genome Biol.">
        <title>Genome and low-iron response of an oceanic diatom adapted to chronic iron limitation.</title>
        <authorList>
            <person name="Lommer M."/>
            <person name="Specht M."/>
            <person name="Roy A.S."/>
            <person name="Kraemer L."/>
            <person name="Andreson R."/>
            <person name="Gutowska M.A."/>
            <person name="Wolf J."/>
            <person name="Bergner S.V."/>
            <person name="Schilhabel M.B."/>
            <person name="Klostermeier U.C."/>
            <person name="Beiko R.G."/>
            <person name="Rosenstiel P."/>
            <person name="Hippler M."/>
            <person name="Laroche J."/>
        </authorList>
    </citation>
    <scope>NUCLEOTIDE SEQUENCE [LARGE SCALE GENOMIC DNA]</scope>
    <source>
        <strain evidence="1 2">CCMP1005</strain>
    </source>
</reference>
<keyword evidence="2" id="KW-1185">Reference proteome</keyword>